<dbReference type="SUPFAM" id="SSF46785">
    <property type="entry name" value="Winged helix' DNA-binding domain"/>
    <property type="match status" value="1"/>
</dbReference>
<reference evidence="6 7" key="1">
    <citation type="journal article" date="2005" name="DNA Res.">
        <title>Complete genome sequence of the facultative anaerobic magnetotactic bacterium Magnetospirillum sp. strain AMB-1.</title>
        <authorList>
            <person name="Matsunaga T."/>
            <person name="Okamura Y."/>
            <person name="Fukuda Y."/>
            <person name="Wahyudi A.T."/>
            <person name="Murase Y."/>
            <person name="Takeyama H."/>
        </authorList>
    </citation>
    <scope>NUCLEOTIDE SEQUENCE [LARGE SCALE GENOMIC DNA]</scope>
    <source>
        <strain evidence="7">ATCC 700264 / AMB-1</strain>
    </source>
</reference>
<dbReference type="GO" id="GO:0003700">
    <property type="term" value="F:DNA-binding transcription factor activity"/>
    <property type="evidence" value="ECO:0007669"/>
    <property type="project" value="TreeGrafter"/>
</dbReference>
<dbReference type="SMART" id="SM00100">
    <property type="entry name" value="cNMP"/>
    <property type="match status" value="1"/>
</dbReference>
<feature type="domain" description="HTH crp-type" evidence="5">
    <location>
        <begin position="157"/>
        <end position="230"/>
    </location>
</feature>
<keyword evidence="3" id="KW-0804">Transcription</keyword>
<dbReference type="InterPro" id="IPR036388">
    <property type="entry name" value="WH-like_DNA-bd_sf"/>
</dbReference>
<dbReference type="InterPro" id="IPR014710">
    <property type="entry name" value="RmlC-like_jellyroll"/>
</dbReference>
<protein>
    <submittedName>
        <fullName evidence="6">cAMP-binding protein-catabolite gene activator and regulatory subunit of cAMP-dependent protein kinase</fullName>
    </submittedName>
</protein>
<dbReference type="Pfam" id="PF00027">
    <property type="entry name" value="cNMP_binding"/>
    <property type="match status" value="1"/>
</dbReference>
<organism evidence="6 7">
    <name type="scientific">Paramagnetospirillum magneticum (strain ATCC 700264 / AMB-1)</name>
    <name type="common">Magnetospirillum magneticum</name>
    <dbReference type="NCBI Taxonomy" id="342108"/>
    <lineage>
        <taxon>Bacteria</taxon>
        <taxon>Pseudomonadati</taxon>
        <taxon>Pseudomonadota</taxon>
        <taxon>Alphaproteobacteria</taxon>
        <taxon>Rhodospirillales</taxon>
        <taxon>Magnetospirillaceae</taxon>
        <taxon>Paramagnetospirillum</taxon>
    </lineage>
</organism>
<dbReference type="EMBL" id="AP007255">
    <property type="protein sequence ID" value="BAE51128.1"/>
    <property type="molecule type" value="Genomic_DNA"/>
</dbReference>
<dbReference type="InterPro" id="IPR036390">
    <property type="entry name" value="WH_DNA-bd_sf"/>
</dbReference>
<dbReference type="GO" id="GO:0005829">
    <property type="term" value="C:cytosol"/>
    <property type="evidence" value="ECO:0007669"/>
    <property type="project" value="TreeGrafter"/>
</dbReference>
<evidence type="ECO:0000259" key="5">
    <source>
        <dbReference type="PROSITE" id="PS51063"/>
    </source>
</evidence>
<proteinExistence type="predicted"/>
<evidence type="ECO:0000313" key="6">
    <source>
        <dbReference type="EMBL" id="BAE51128.1"/>
    </source>
</evidence>
<keyword evidence="1" id="KW-0805">Transcription regulation</keyword>
<dbReference type="Proteomes" id="UP000007058">
    <property type="component" value="Chromosome"/>
</dbReference>
<dbReference type="InterPro" id="IPR012318">
    <property type="entry name" value="HTH_CRP"/>
</dbReference>
<dbReference type="GO" id="GO:0003677">
    <property type="term" value="F:DNA binding"/>
    <property type="evidence" value="ECO:0007669"/>
    <property type="project" value="UniProtKB-KW"/>
</dbReference>
<dbReference type="GO" id="GO:0016301">
    <property type="term" value="F:kinase activity"/>
    <property type="evidence" value="ECO:0007669"/>
    <property type="project" value="UniProtKB-KW"/>
</dbReference>
<sequence length="239" mass="26260">MEKSSSMPETVLRRREMLANTPLFASVQTDLLDELAAKAKMVKVDARETLFSKGDPGDRLYLVAKGLIRIGVLSADGREVTYGLIKPGQLFGEIAVLDGKERSADATAMEATELIALERKDVHTFLHRHPAQALHLIEVLCERIRRADNQLEDMVFLSLPSRLAKHLLMLVQTMGTKAKPGTPSAIKLSQQEIADHLGISRESVNKVLSKWEQAGIVTLGRGQITLNKTAALEGLTSLE</sequence>
<dbReference type="PRINTS" id="PR00034">
    <property type="entry name" value="HTHCRP"/>
</dbReference>
<dbReference type="PROSITE" id="PS51063">
    <property type="entry name" value="HTH_CRP_2"/>
    <property type="match status" value="1"/>
</dbReference>
<evidence type="ECO:0000256" key="1">
    <source>
        <dbReference type="ARBA" id="ARBA00023015"/>
    </source>
</evidence>
<dbReference type="AlphaFoldDB" id="Q2W4U7"/>
<dbReference type="InterPro" id="IPR018488">
    <property type="entry name" value="cNMP-bd_CS"/>
</dbReference>
<keyword evidence="2" id="KW-0238">DNA-binding</keyword>
<evidence type="ECO:0000256" key="3">
    <source>
        <dbReference type="ARBA" id="ARBA00023163"/>
    </source>
</evidence>
<dbReference type="PANTHER" id="PTHR24567:SF68">
    <property type="entry name" value="DNA-BINDING TRANSCRIPTIONAL DUAL REGULATOR CRP"/>
    <property type="match status" value="1"/>
</dbReference>
<dbReference type="PANTHER" id="PTHR24567">
    <property type="entry name" value="CRP FAMILY TRANSCRIPTIONAL REGULATORY PROTEIN"/>
    <property type="match status" value="1"/>
</dbReference>
<accession>Q2W4U7</accession>
<dbReference type="InterPro" id="IPR018490">
    <property type="entry name" value="cNMP-bd_dom_sf"/>
</dbReference>
<dbReference type="HOGENOM" id="CLU_075053_3_4_5"/>
<keyword evidence="7" id="KW-1185">Reference proteome</keyword>
<evidence type="ECO:0000259" key="4">
    <source>
        <dbReference type="PROSITE" id="PS50042"/>
    </source>
</evidence>
<dbReference type="Gene3D" id="1.10.10.10">
    <property type="entry name" value="Winged helix-like DNA-binding domain superfamily/Winged helix DNA-binding domain"/>
    <property type="match status" value="1"/>
</dbReference>
<dbReference type="KEGG" id="mag:amb2324"/>
<dbReference type="SUPFAM" id="SSF51206">
    <property type="entry name" value="cAMP-binding domain-like"/>
    <property type="match status" value="1"/>
</dbReference>
<dbReference type="PROSITE" id="PS00889">
    <property type="entry name" value="CNMP_BINDING_2"/>
    <property type="match status" value="1"/>
</dbReference>
<dbReference type="PROSITE" id="PS50042">
    <property type="entry name" value="CNMP_BINDING_3"/>
    <property type="match status" value="1"/>
</dbReference>
<dbReference type="Gene3D" id="2.60.120.10">
    <property type="entry name" value="Jelly Rolls"/>
    <property type="match status" value="1"/>
</dbReference>
<dbReference type="STRING" id="342108.amb2324"/>
<feature type="domain" description="Cyclic nucleotide-binding" evidence="4">
    <location>
        <begin position="23"/>
        <end position="143"/>
    </location>
</feature>
<gene>
    <name evidence="6" type="ordered locus">amb2324</name>
</gene>
<dbReference type="CDD" id="cd00038">
    <property type="entry name" value="CAP_ED"/>
    <property type="match status" value="1"/>
</dbReference>
<evidence type="ECO:0000256" key="2">
    <source>
        <dbReference type="ARBA" id="ARBA00023125"/>
    </source>
</evidence>
<dbReference type="SMART" id="SM00419">
    <property type="entry name" value="HTH_CRP"/>
    <property type="match status" value="1"/>
</dbReference>
<dbReference type="InterPro" id="IPR050397">
    <property type="entry name" value="Env_Response_Regulators"/>
</dbReference>
<name>Q2W4U7_PARM1</name>
<dbReference type="InterPro" id="IPR000595">
    <property type="entry name" value="cNMP-bd_dom"/>
</dbReference>
<dbReference type="Pfam" id="PF13545">
    <property type="entry name" value="HTH_Crp_2"/>
    <property type="match status" value="1"/>
</dbReference>
<evidence type="ECO:0000313" key="7">
    <source>
        <dbReference type="Proteomes" id="UP000007058"/>
    </source>
</evidence>